<dbReference type="GO" id="GO:0005737">
    <property type="term" value="C:cytoplasm"/>
    <property type="evidence" value="ECO:0007669"/>
    <property type="project" value="TreeGrafter"/>
</dbReference>
<evidence type="ECO:0000256" key="10">
    <source>
        <dbReference type="ARBA" id="ARBA00049127"/>
    </source>
</evidence>
<evidence type="ECO:0000256" key="4">
    <source>
        <dbReference type="ARBA" id="ARBA00023115"/>
    </source>
</evidence>
<comment type="caution">
    <text evidence="15">The sequence shown here is derived from an EMBL/GenBank/DDBJ whole genome shotgun (WGS) entry which is preliminary data.</text>
</comment>
<dbReference type="InterPro" id="IPR009006">
    <property type="entry name" value="Ala_racemase/Decarboxylase_C"/>
</dbReference>
<evidence type="ECO:0000256" key="8">
    <source>
        <dbReference type="ARBA" id="ARBA00037173"/>
    </source>
</evidence>
<proteinExistence type="inferred from homology"/>
<comment type="similarity">
    <text evidence="2 12">Belongs to the Orn/Lys/Arg decarboxylase class-II family.</text>
</comment>
<evidence type="ECO:0000259" key="14">
    <source>
        <dbReference type="Pfam" id="PF02784"/>
    </source>
</evidence>
<dbReference type="Pfam" id="PF00278">
    <property type="entry name" value="Orn_DAP_Arg_deC"/>
    <property type="match status" value="1"/>
</dbReference>
<keyword evidence="3 11" id="KW-0663">Pyridoxal phosphate</keyword>
<dbReference type="Gene3D" id="3.20.20.10">
    <property type="entry name" value="Alanine racemase"/>
    <property type="match status" value="1"/>
</dbReference>
<evidence type="ECO:0000259" key="13">
    <source>
        <dbReference type="Pfam" id="PF00278"/>
    </source>
</evidence>
<keyword evidence="4" id="KW-0620">Polyamine biosynthesis</keyword>
<evidence type="ECO:0000256" key="1">
    <source>
        <dbReference type="ARBA" id="ARBA00001933"/>
    </source>
</evidence>
<protein>
    <recommendedName>
        <fullName evidence="7">ornithine decarboxylase</fullName>
        <ecNumber evidence="7">4.1.1.17</ecNumber>
    </recommendedName>
</protein>
<dbReference type="EC" id="4.1.1.17" evidence="7"/>
<dbReference type="InterPro" id="IPR022644">
    <property type="entry name" value="De-COase2_N"/>
</dbReference>
<dbReference type="InterPro" id="IPR022643">
    <property type="entry name" value="De-COase2_C"/>
</dbReference>
<accession>A0AAV2BQD8</accession>
<evidence type="ECO:0000256" key="5">
    <source>
        <dbReference type="ARBA" id="ARBA00023239"/>
    </source>
</evidence>
<evidence type="ECO:0000256" key="7">
    <source>
        <dbReference type="ARBA" id="ARBA00034138"/>
    </source>
</evidence>
<dbReference type="SUPFAM" id="SSF50621">
    <property type="entry name" value="Alanine racemase C-terminal domain-like"/>
    <property type="match status" value="1"/>
</dbReference>
<dbReference type="InterPro" id="IPR000183">
    <property type="entry name" value="Orn/DAP/Arg_de-COase"/>
</dbReference>
<comment type="catalytic activity">
    <reaction evidence="10">
        <text>L-ornithine + H(+) = putrescine + CO2</text>
        <dbReference type="Rhea" id="RHEA:22964"/>
        <dbReference type="ChEBI" id="CHEBI:15378"/>
        <dbReference type="ChEBI" id="CHEBI:16526"/>
        <dbReference type="ChEBI" id="CHEBI:46911"/>
        <dbReference type="ChEBI" id="CHEBI:326268"/>
        <dbReference type="EC" id="4.1.1.17"/>
    </reaction>
</comment>
<gene>
    <name evidence="15" type="ORF">LARSCL_LOCUS20862</name>
</gene>
<evidence type="ECO:0000256" key="11">
    <source>
        <dbReference type="PIRSR" id="PIRSR600183-50"/>
    </source>
</evidence>
<comment type="subunit">
    <text evidence="9">Homodimer. Only the dimer is catalytically active, as the active sites are constructed of residues from both monomers.</text>
</comment>
<evidence type="ECO:0000256" key="3">
    <source>
        <dbReference type="ARBA" id="ARBA00022898"/>
    </source>
</evidence>
<sequence length="487" mass="54698">MAKPICTEIAPILIELRQEISHYDSLRASVTSFGVSKSGNPKREMEMPKVRNQAILNVIKNCTVKDNNEIPFYVADFSDVLFKCRYWKSKLPRVQPFYAVKCNSDPMLLSLLVSLGIRFDCASKGEIDAVLAAGAEPSDVIYAHPFKSNAFLRYAAAVNVDLMTFDCEQELHKIKKIFPQARLVIRISIPDVPAAFPLSNKFGCTVKEAQKLLVMAQNLHLNVEGVSFHVGSLCEQPFAFAKAIKMAREVFDMAEDKGYHFTLLDLGGGFPGSSESLDIFDKMCYYITKALDEHFPQGCGIQVIAEPGCYITCSAFTLCCKIIGKKKADMDPNNEGNCKQQVFYYLNDGTYGSFGYGFEKYGFCIKPFLIKSQQASRPNLRSKLWGATCCSSDCIVEDCLLPEMEVGEYILFDNMGAYTRSLVSGFNGFPMPITHYVFPPQSEYMNDLLPSLEDYCKDLGSDKMKAFKKIQDYIMHDDSNDDHFRKG</sequence>
<keyword evidence="5" id="KW-0456">Lyase</keyword>
<dbReference type="AlphaFoldDB" id="A0AAV2BQD8"/>
<comment type="function">
    <text evidence="8">Catalyzes the first and rate-limiting step of polyamine biosynthesis that converts ornithine into putrescine, which is the precursor for the polyamines, spermidine and spermine. Polyamines are essential for cell proliferation and are implicated in cellular processes, ranging from DNA replication to apoptosis.</text>
</comment>
<reference evidence="15 16" key="1">
    <citation type="submission" date="2024-04" db="EMBL/GenBank/DDBJ databases">
        <authorList>
            <person name="Rising A."/>
            <person name="Reimegard J."/>
            <person name="Sonavane S."/>
            <person name="Akerstrom W."/>
            <person name="Nylinder S."/>
            <person name="Hedman E."/>
            <person name="Kallberg Y."/>
        </authorList>
    </citation>
    <scope>NUCLEOTIDE SEQUENCE [LARGE SCALE GENOMIC DNA]</scope>
</reference>
<evidence type="ECO:0000256" key="12">
    <source>
        <dbReference type="RuleBase" id="RU003737"/>
    </source>
</evidence>
<dbReference type="PANTHER" id="PTHR11482">
    <property type="entry name" value="ARGININE/DIAMINOPIMELATE/ORNITHINE DECARBOXYLASE"/>
    <property type="match status" value="1"/>
</dbReference>
<feature type="modified residue" description="N6-(pyridoxal phosphate)lysine" evidence="11">
    <location>
        <position position="101"/>
    </location>
</feature>
<dbReference type="SUPFAM" id="SSF51419">
    <property type="entry name" value="PLP-binding barrel"/>
    <property type="match status" value="1"/>
</dbReference>
<feature type="active site" description="Proton donor" evidence="11">
    <location>
        <position position="389"/>
    </location>
</feature>
<dbReference type="Pfam" id="PF02784">
    <property type="entry name" value="Orn_Arg_deC_N"/>
    <property type="match status" value="1"/>
</dbReference>
<keyword evidence="16" id="KW-1185">Reference proteome</keyword>
<comment type="pathway">
    <text evidence="6">Amine and polyamine biosynthesis; putrescine biosynthesis via L-ornithine pathway; putrescine from L-ornithine: step 1/1.</text>
</comment>
<feature type="domain" description="Orn/DAP/Arg decarboxylase 2 N-terminal" evidence="14">
    <location>
        <begin position="80"/>
        <end position="312"/>
    </location>
</feature>
<dbReference type="Proteomes" id="UP001497382">
    <property type="component" value="Unassembled WGS sequence"/>
</dbReference>
<dbReference type="GO" id="GO:0033387">
    <property type="term" value="P:putrescine biosynthetic process from arginine, via ornithine"/>
    <property type="evidence" value="ECO:0007669"/>
    <property type="project" value="TreeGrafter"/>
</dbReference>
<name>A0AAV2BQD8_9ARAC</name>
<dbReference type="GO" id="GO:0004586">
    <property type="term" value="F:ornithine decarboxylase activity"/>
    <property type="evidence" value="ECO:0007669"/>
    <property type="project" value="UniProtKB-EC"/>
</dbReference>
<dbReference type="InterPro" id="IPR022653">
    <property type="entry name" value="De-COase2_pyr-phos_BS"/>
</dbReference>
<organism evidence="15 16">
    <name type="scientific">Larinioides sclopetarius</name>
    <dbReference type="NCBI Taxonomy" id="280406"/>
    <lineage>
        <taxon>Eukaryota</taxon>
        <taxon>Metazoa</taxon>
        <taxon>Ecdysozoa</taxon>
        <taxon>Arthropoda</taxon>
        <taxon>Chelicerata</taxon>
        <taxon>Arachnida</taxon>
        <taxon>Araneae</taxon>
        <taxon>Araneomorphae</taxon>
        <taxon>Entelegynae</taxon>
        <taxon>Araneoidea</taxon>
        <taxon>Araneidae</taxon>
        <taxon>Larinioides</taxon>
    </lineage>
</organism>
<dbReference type="Gene3D" id="2.40.37.10">
    <property type="entry name" value="Lyase, Ornithine Decarboxylase, Chain A, domain 1"/>
    <property type="match status" value="1"/>
</dbReference>
<dbReference type="InterPro" id="IPR029066">
    <property type="entry name" value="PLP-binding_barrel"/>
</dbReference>
<dbReference type="PRINTS" id="PR01179">
    <property type="entry name" value="ODADCRBXLASE"/>
</dbReference>
<dbReference type="CDD" id="cd00622">
    <property type="entry name" value="PLPDE_III_ODC"/>
    <property type="match status" value="1"/>
</dbReference>
<dbReference type="PANTHER" id="PTHR11482:SF6">
    <property type="entry name" value="ORNITHINE DECARBOXYLASE 1-RELATED"/>
    <property type="match status" value="1"/>
</dbReference>
<evidence type="ECO:0000256" key="2">
    <source>
        <dbReference type="ARBA" id="ARBA00008872"/>
    </source>
</evidence>
<comment type="cofactor">
    <cofactor evidence="1 11">
        <name>pyridoxal 5'-phosphate</name>
        <dbReference type="ChEBI" id="CHEBI:597326"/>
    </cofactor>
</comment>
<dbReference type="PROSITE" id="PS00878">
    <property type="entry name" value="ODR_DC_2_1"/>
    <property type="match status" value="1"/>
</dbReference>
<evidence type="ECO:0000313" key="16">
    <source>
        <dbReference type="Proteomes" id="UP001497382"/>
    </source>
</evidence>
<dbReference type="EMBL" id="CAXIEN010000463">
    <property type="protein sequence ID" value="CAL1298493.1"/>
    <property type="molecule type" value="Genomic_DNA"/>
</dbReference>
<evidence type="ECO:0000256" key="9">
    <source>
        <dbReference type="ARBA" id="ARBA00046672"/>
    </source>
</evidence>
<evidence type="ECO:0000256" key="6">
    <source>
        <dbReference type="ARBA" id="ARBA00034115"/>
    </source>
</evidence>
<dbReference type="PRINTS" id="PR01182">
    <property type="entry name" value="ORNDCRBXLASE"/>
</dbReference>
<dbReference type="FunFam" id="3.20.20.10:FF:000005">
    <property type="entry name" value="Ornithine decarboxylase"/>
    <property type="match status" value="1"/>
</dbReference>
<evidence type="ECO:0000313" key="15">
    <source>
        <dbReference type="EMBL" id="CAL1298493.1"/>
    </source>
</evidence>
<dbReference type="InterPro" id="IPR002433">
    <property type="entry name" value="Orn_de-COase"/>
</dbReference>
<feature type="domain" description="Orn/DAP/Arg decarboxylase 2 C-terminal" evidence="13">
    <location>
        <begin position="73"/>
        <end position="416"/>
    </location>
</feature>